<reference evidence="6 7" key="1">
    <citation type="submission" date="2019-12" db="EMBL/GenBank/DDBJ databases">
        <title>Shinella kummerowiae sp. nov., a symbiotic bacterium isolated from root nodules of the herbal legume Kummerowia stipulacea.</title>
        <authorList>
            <person name="Gao J."/>
        </authorList>
    </citation>
    <scope>NUCLEOTIDE SEQUENCE [LARGE SCALE GENOMIC DNA]</scope>
    <source>
        <strain evidence="6 7">CCBAU 25048</strain>
    </source>
</reference>
<organism evidence="6 7">
    <name type="scientific">Shinella kummerowiae</name>
    <dbReference type="NCBI Taxonomy" id="417745"/>
    <lineage>
        <taxon>Bacteria</taxon>
        <taxon>Pseudomonadati</taxon>
        <taxon>Pseudomonadota</taxon>
        <taxon>Alphaproteobacteria</taxon>
        <taxon>Hyphomicrobiales</taxon>
        <taxon>Rhizobiaceae</taxon>
        <taxon>Shinella</taxon>
    </lineage>
</organism>
<comment type="caution">
    <text evidence="6">The sequence shown here is derived from an EMBL/GenBank/DDBJ whole genome shotgun (WGS) entry which is preliminary data.</text>
</comment>
<accession>A0A6N8SFA0</accession>
<sequence length="291" mass="31128">MTLDQLRIFVAVAEREHLTQAADALNLTPSAVSSAIRVLEERYGIALFHRTGRRIELTETGHAFLPEAKATLARAESTDLFLTEIGGLKRGTLSLAASQTVGAYWLPPLLIRFHAAYPAIDMRVASGNTEQVAEAVLEGQVELGFVEGAVDHPALSQRIVARDRVVVVAPAGHPLLGRPVEAEDLLVARWVLREAGSGTRSALTTALATHGVEEAALDIALSLPSNEAVRSAVLAGGALTAISELAVADDLASGRLARIAFDLPERAFCLLRHKERYRSKASLALEALVRI</sequence>
<comment type="similarity">
    <text evidence="1">Belongs to the LysR transcriptional regulatory family.</text>
</comment>
<dbReference type="PROSITE" id="PS50931">
    <property type="entry name" value="HTH_LYSR"/>
    <property type="match status" value="1"/>
</dbReference>
<dbReference type="GO" id="GO:0000976">
    <property type="term" value="F:transcription cis-regulatory region binding"/>
    <property type="evidence" value="ECO:0007669"/>
    <property type="project" value="TreeGrafter"/>
</dbReference>
<dbReference type="Pfam" id="PF03466">
    <property type="entry name" value="LysR_substrate"/>
    <property type="match status" value="1"/>
</dbReference>
<dbReference type="InterPro" id="IPR005119">
    <property type="entry name" value="LysR_subst-bd"/>
</dbReference>
<dbReference type="Pfam" id="PF00126">
    <property type="entry name" value="HTH_1"/>
    <property type="match status" value="1"/>
</dbReference>
<dbReference type="AlphaFoldDB" id="A0A6N8SFA0"/>
<feature type="domain" description="HTH lysR-type" evidence="5">
    <location>
        <begin position="1"/>
        <end position="58"/>
    </location>
</feature>
<dbReference type="PANTHER" id="PTHR30126">
    <property type="entry name" value="HTH-TYPE TRANSCRIPTIONAL REGULATOR"/>
    <property type="match status" value="1"/>
</dbReference>
<gene>
    <name evidence="6" type="ORF">GR138_21345</name>
</gene>
<dbReference type="Proteomes" id="UP000435802">
    <property type="component" value="Unassembled WGS sequence"/>
</dbReference>
<evidence type="ECO:0000313" key="7">
    <source>
        <dbReference type="Proteomes" id="UP000435802"/>
    </source>
</evidence>
<evidence type="ECO:0000256" key="2">
    <source>
        <dbReference type="ARBA" id="ARBA00023015"/>
    </source>
</evidence>
<dbReference type="RefSeq" id="WP_160861432.1">
    <property type="nucleotide sequence ID" value="NZ_WUMK01000008.1"/>
</dbReference>
<keyword evidence="3" id="KW-0238">DNA-binding</keyword>
<dbReference type="InterPro" id="IPR000847">
    <property type="entry name" value="LysR_HTH_N"/>
</dbReference>
<dbReference type="InterPro" id="IPR036388">
    <property type="entry name" value="WH-like_DNA-bd_sf"/>
</dbReference>
<keyword evidence="4" id="KW-0804">Transcription</keyword>
<dbReference type="OrthoDB" id="9808620at2"/>
<dbReference type="SUPFAM" id="SSF53850">
    <property type="entry name" value="Periplasmic binding protein-like II"/>
    <property type="match status" value="1"/>
</dbReference>
<dbReference type="InterPro" id="IPR036390">
    <property type="entry name" value="WH_DNA-bd_sf"/>
</dbReference>
<dbReference type="SUPFAM" id="SSF46785">
    <property type="entry name" value="Winged helix' DNA-binding domain"/>
    <property type="match status" value="1"/>
</dbReference>
<protein>
    <submittedName>
        <fullName evidence="6">LysR family transcriptional regulator</fullName>
    </submittedName>
</protein>
<dbReference type="PRINTS" id="PR00039">
    <property type="entry name" value="HTHLYSR"/>
</dbReference>
<name>A0A6N8SFA0_9HYPH</name>
<evidence type="ECO:0000256" key="4">
    <source>
        <dbReference type="ARBA" id="ARBA00023163"/>
    </source>
</evidence>
<evidence type="ECO:0000256" key="1">
    <source>
        <dbReference type="ARBA" id="ARBA00009437"/>
    </source>
</evidence>
<dbReference type="EMBL" id="WUMK01000008">
    <property type="protein sequence ID" value="MXN47754.1"/>
    <property type="molecule type" value="Genomic_DNA"/>
</dbReference>
<dbReference type="Gene3D" id="1.10.10.10">
    <property type="entry name" value="Winged helix-like DNA-binding domain superfamily/Winged helix DNA-binding domain"/>
    <property type="match status" value="1"/>
</dbReference>
<dbReference type="Gene3D" id="3.40.190.290">
    <property type="match status" value="1"/>
</dbReference>
<dbReference type="GO" id="GO:0003700">
    <property type="term" value="F:DNA-binding transcription factor activity"/>
    <property type="evidence" value="ECO:0007669"/>
    <property type="project" value="InterPro"/>
</dbReference>
<evidence type="ECO:0000259" key="5">
    <source>
        <dbReference type="PROSITE" id="PS50931"/>
    </source>
</evidence>
<dbReference type="PANTHER" id="PTHR30126:SF39">
    <property type="entry name" value="HTH-TYPE TRANSCRIPTIONAL REGULATOR CYSL"/>
    <property type="match status" value="1"/>
</dbReference>
<keyword evidence="7" id="KW-1185">Reference proteome</keyword>
<evidence type="ECO:0000313" key="6">
    <source>
        <dbReference type="EMBL" id="MXN47754.1"/>
    </source>
</evidence>
<proteinExistence type="inferred from homology"/>
<dbReference type="FunFam" id="1.10.10.10:FF:000001">
    <property type="entry name" value="LysR family transcriptional regulator"/>
    <property type="match status" value="1"/>
</dbReference>
<evidence type="ECO:0000256" key="3">
    <source>
        <dbReference type="ARBA" id="ARBA00023125"/>
    </source>
</evidence>
<keyword evidence="2" id="KW-0805">Transcription regulation</keyword>